<dbReference type="SUPFAM" id="SSF52540">
    <property type="entry name" value="P-loop containing nucleoside triphosphate hydrolases"/>
    <property type="match status" value="1"/>
</dbReference>
<dbReference type="EMBL" id="AE015929">
    <property type="protein sequence ID" value="AAO05248.1"/>
    <property type="molecule type" value="Genomic_DNA"/>
</dbReference>
<dbReference type="HOGENOM" id="CLU_030717_1_0_9"/>
<dbReference type="RefSeq" id="WP_001832478.1">
    <property type="nucleotide sequence ID" value="NC_004461.1"/>
</dbReference>
<keyword evidence="4" id="KW-1133">Transmembrane helix</keyword>
<dbReference type="PATRIC" id="fig|176280.10.peg.1613"/>
<feature type="transmembrane region" description="Helical" evidence="4">
    <location>
        <begin position="181"/>
        <end position="199"/>
    </location>
</feature>
<dbReference type="PANTHER" id="PTHR11361">
    <property type="entry name" value="DNA MISMATCH REPAIR PROTEIN MUTS FAMILY MEMBER"/>
    <property type="match status" value="1"/>
</dbReference>
<dbReference type="Proteomes" id="UP000001411">
    <property type="component" value="Chromosome"/>
</dbReference>
<dbReference type="GO" id="GO:0140664">
    <property type="term" value="F:ATP-dependent DNA damage sensor activity"/>
    <property type="evidence" value="ECO:0007669"/>
    <property type="project" value="InterPro"/>
</dbReference>
<evidence type="ECO:0000256" key="3">
    <source>
        <dbReference type="ARBA" id="ARBA00023125"/>
    </source>
</evidence>
<name>A0A0H2VJJ1_STAES</name>
<dbReference type="GO" id="GO:0006298">
    <property type="term" value="P:mismatch repair"/>
    <property type="evidence" value="ECO:0007669"/>
    <property type="project" value="InterPro"/>
</dbReference>
<reference evidence="6 7" key="1">
    <citation type="journal article" date="2003" name="Mol. Microbiol.">
        <title>Genome-based analysis of virulence genes in a non-biofilm-forming Staphylococcus epidermidis strain (ATCC 12228).</title>
        <authorList>
            <person name="Zhang Y.Q."/>
            <person name="Ren S.X."/>
            <person name="Li H.L."/>
            <person name="Wang Y.X."/>
            <person name="Fu G."/>
            <person name="Yang J."/>
            <person name="Qin Z.Q."/>
            <person name="Miao Y.G."/>
            <person name="Wang W.Y."/>
            <person name="Chen R.S."/>
            <person name="Shen Y."/>
            <person name="Chen Z."/>
            <person name="Yuan Z.H."/>
            <person name="Zhao G.P."/>
            <person name="Qu D."/>
            <person name="Danchin A."/>
            <person name="Wen Y.M."/>
        </authorList>
    </citation>
    <scope>NUCLEOTIDE SEQUENCE [LARGE SCALE GENOMIC DNA]</scope>
    <source>
        <strain evidence="7">ATCC 12228 / FDA PCI 1200</strain>
    </source>
</reference>
<proteinExistence type="predicted"/>
<evidence type="ECO:0000256" key="1">
    <source>
        <dbReference type="ARBA" id="ARBA00022741"/>
    </source>
</evidence>
<evidence type="ECO:0000256" key="2">
    <source>
        <dbReference type="ARBA" id="ARBA00022840"/>
    </source>
</evidence>
<dbReference type="Gene3D" id="3.40.50.300">
    <property type="entry name" value="P-loop containing nucleotide triphosphate hydrolases"/>
    <property type="match status" value="1"/>
</dbReference>
<dbReference type="GO" id="GO:0005829">
    <property type="term" value="C:cytosol"/>
    <property type="evidence" value="ECO:0007669"/>
    <property type="project" value="TreeGrafter"/>
</dbReference>
<gene>
    <name evidence="6" type="ordered locus">SE_1649</name>
</gene>
<evidence type="ECO:0000259" key="5">
    <source>
        <dbReference type="SMART" id="SM00534"/>
    </source>
</evidence>
<organism evidence="6 7">
    <name type="scientific">Staphylococcus epidermidis (strain ATCC 12228 / FDA PCI 1200)</name>
    <dbReference type="NCBI Taxonomy" id="176280"/>
    <lineage>
        <taxon>Bacteria</taxon>
        <taxon>Bacillati</taxon>
        <taxon>Bacillota</taxon>
        <taxon>Bacilli</taxon>
        <taxon>Bacillales</taxon>
        <taxon>Staphylococcaceae</taxon>
        <taxon>Staphylococcus</taxon>
    </lineage>
</organism>
<dbReference type="InterPro" id="IPR000432">
    <property type="entry name" value="DNA_mismatch_repair_MutS_C"/>
</dbReference>
<dbReference type="KEGG" id="sep:SE_1649"/>
<accession>A0A0H2VJJ1</accession>
<dbReference type="eggNOG" id="COG0249">
    <property type="taxonomic scope" value="Bacteria"/>
</dbReference>
<feature type="transmembrane region" description="Helical" evidence="4">
    <location>
        <begin position="261"/>
        <end position="279"/>
    </location>
</feature>
<dbReference type="GO" id="GO:0005524">
    <property type="term" value="F:ATP binding"/>
    <property type="evidence" value="ECO:0007669"/>
    <property type="project" value="UniProtKB-KW"/>
</dbReference>
<protein>
    <submittedName>
        <fullName evidence="6">DNA mismatch repair protein MutS</fullName>
    </submittedName>
</protein>
<evidence type="ECO:0000313" key="7">
    <source>
        <dbReference type="Proteomes" id="UP000001411"/>
    </source>
</evidence>
<feature type="transmembrane region" description="Helical" evidence="4">
    <location>
        <begin position="158"/>
        <end position="175"/>
    </location>
</feature>
<sequence length="538" mass="62335">MTNNQTLVLIILTFIILITLVNVIISIIERRKQIAKINTLWDNKLKLESFIRPNSRFDAQYHAYRDHYNEQSFIDDKTWSDLNMDTLFHKINFNFTAIGEMRLYATLRGMFKVNQTSLINMFKENKVFRLNVSYILSKIGKNVYPLFPDQMLPTKRNILLMFCPLLPFIGFAFIFLIPSKGILICLTFMILNAILSFKLKKSYDQDLKSIFYTANVIKQSQALSKIESTPAISVDFTHFKASRRFSGLLARVESQDMASSIIMFIKLVFMIDYVLFHLIQRSYFKYQEEVMTCYDYISILDNHYSIAMYQHTLTHYCYPKINHNINGLQMKSIIHPLLDEENAIANTIDISNHILLTGSNASGKSTFMKAVALNLILAQSIQTATAHSFIYQPGYVMTSMANADDVLSGDSYFMSELKSIRRLFNTHQCNKIYCFIDEIFKGTNTTERIAASESVLSYLDNQKAYQVIAATHDVELSTLLENTYNNYHFNESIQENSIFFDYKIKPGKANTRNAIELLRITQFPIDIYQRAQQNIRNL</sequence>
<dbReference type="GeneID" id="50018252"/>
<evidence type="ECO:0000256" key="4">
    <source>
        <dbReference type="SAM" id="Phobius"/>
    </source>
</evidence>
<dbReference type="PANTHER" id="PTHR11361:SF152">
    <property type="entry name" value="DNA MISMATCH REPAIR PROTEIN"/>
    <property type="match status" value="1"/>
</dbReference>
<dbReference type="Pfam" id="PF00488">
    <property type="entry name" value="MutS_V"/>
    <property type="match status" value="1"/>
</dbReference>
<feature type="domain" description="DNA mismatch repair proteins mutS family" evidence="5">
    <location>
        <begin position="351"/>
        <end position="536"/>
    </location>
</feature>
<feature type="transmembrane region" description="Helical" evidence="4">
    <location>
        <begin position="6"/>
        <end position="28"/>
    </location>
</feature>
<dbReference type="AlphaFoldDB" id="A0A0H2VJJ1"/>
<keyword evidence="4" id="KW-0812">Transmembrane</keyword>
<keyword evidence="4" id="KW-0472">Membrane</keyword>
<dbReference type="InterPro" id="IPR045076">
    <property type="entry name" value="MutS"/>
</dbReference>
<keyword evidence="1" id="KW-0547">Nucleotide-binding</keyword>
<dbReference type="InterPro" id="IPR027417">
    <property type="entry name" value="P-loop_NTPase"/>
</dbReference>
<keyword evidence="3" id="KW-0238">DNA-binding</keyword>
<evidence type="ECO:0000313" key="6">
    <source>
        <dbReference type="EMBL" id="AAO05248.1"/>
    </source>
</evidence>
<dbReference type="SMART" id="SM00534">
    <property type="entry name" value="MUTSac"/>
    <property type="match status" value="1"/>
</dbReference>
<dbReference type="GO" id="GO:0030983">
    <property type="term" value="F:mismatched DNA binding"/>
    <property type="evidence" value="ECO:0007669"/>
    <property type="project" value="InterPro"/>
</dbReference>
<dbReference type="OrthoDB" id="9802448at2"/>
<keyword evidence="2" id="KW-0067">ATP-binding</keyword>